<dbReference type="InterPro" id="IPR017937">
    <property type="entry name" value="Thioredoxin_CS"/>
</dbReference>
<dbReference type="InterPro" id="IPR000866">
    <property type="entry name" value="AhpC/TSA"/>
</dbReference>
<dbReference type="InterPro" id="IPR036249">
    <property type="entry name" value="Thioredoxin-like_sf"/>
</dbReference>
<accession>A0A9X2B8M0</accession>
<dbReference type="SUPFAM" id="SSF52833">
    <property type="entry name" value="Thioredoxin-like"/>
    <property type="match status" value="1"/>
</dbReference>
<keyword evidence="4" id="KW-0676">Redox-active center</keyword>
<feature type="signal peptide" evidence="5">
    <location>
        <begin position="1"/>
        <end position="21"/>
    </location>
</feature>
<feature type="domain" description="Thioredoxin" evidence="6">
    <location>
        <begin position="224"/>
        <end position="362"/>
    </location>
</feature>
<keyword evidence="3" id="KW-1015">Disulfide bond</keyword>
<dbReference type="InterPro" id="IPR013766">
    <property type="entry name" value="Thioredoxin_domain"/>
</dbReference>
<dbReference type="Proteomes" id="UP001139450">
    <property type="component" value="Unassembled WGS sequence"/>
</dbReference>
<dbReference type="GO" id="GO:0030313">
    <property type="term" value="C:cell envelope"/>
    <property type="evidence" value="ECO:0007669"/>
    <property type="project" value="UniProtKB-SubCell"/>
</dbReference>
<dbReference type="InterPro" id="IPR050553">
    <property type="entry name" value="Thioredoxin_ResA/DsbE_sf"/>
</dbReference>
<dbReference type="PANTHER" id="PTHR42852">
    <property type="entry name" value="THIOL:DISULFIDE INTERCHANGE PROTEIN DSBE"/>
    <property type="match status" value="1"/>
</dbReference>
<evidence type="ECO:0000313" key="7">
    <source>
        <dbReference type="EMBL" id="MCJ8208845.1"/>
    </source>
</evidence>
<protein>
    <submittedName>
        <fullName evidence="7">AhpC/TSA family protein</fullName>
    </submittedName>
</protein>
<sequence>MKYLYSVILLISFAFTLNKKAAPSYTITGTVNGLEDGTWLYLRLAKPDRDIDSCQVRAGHFQMKGLIHDKAILVYLHTARYTNYVAFWLENTPITIQVKAGEFKKGTITGSATEEERKRFDLLKKPLAIQMDSLEKVREATQDRETRKRLSVQLSGLKKLDAQTDRDYVRSHPNSLIAANLLSIYASSWGKDTASVLYNNMSANIKASGYGKDISEFISLNRDIKVGGQYVDFQQNNIGGKAIRLSDIKARYILVDFWASWCGPCREENPNLVKTYGRYKDKGFAVLGVSLDDNKQRWLKAVADDHLTWENVSDLRGDQNKAALIYGITGIPDNFLIDDKGTIIARNLRGQALDDKLKELLR</sequence>
<dbReference type="EMBL" id="JALJEJ010000002">
    <property type="protein sequence ID" value="MCJ8208845.1"/>
    <property type="molecule type" value="Genomic_DNA"/>
</dbReference>
<evidence type="ECO:0000256" key="2">
    <source>
        <dbReference type="ARBA" id="ARBA00022748"/>
    </source>
</evidence>
<evidence type="ECO:0000256" key="1">
    <source>
        <dbReference type="ARBA" id="ARBA00004196"/>
    </source>
</evidence>
<dbReference type="PROSITE" id="PS00194">
    <property type="entry name" value="THIOREDOXIN_1"/>
    <property type="match status" value="1"/>
</dbReference>
<evidence type="ECO:0000256" key="3">
    <source>
        <dbReference type="ARBA" id="ARBA00023157"/>
    </source>
</evidence>
<evidence type="ECO:0000259" key="6">
    <source>
        <dbReference type="PROSITE" id="PS51352"/>
    </source>
</evidence>
<dbReference type="PROSITE" id="PS51352">
    <property type="entry name" value="THIOREDOXIN_2"/>
    <property type="match status" value="1"/>
</dbReference>
<reference evidence="7" key="1">
    <citation type="submission" date="2022-04" db="EMBL/GenBank/DDBJ databases">
        <title>Mucilaginibacter sp. RS28 isolated from freshwater.</title>
        <authorList>
            <person name="Ko S.-R."/>
        </authorList>
    </citation>
    <scope>NUCLEOTIDE SEQUENCE</scope>
    <source>
        <strain evidence="7">RS28</strain>
    </source>
</reference>
<dbReference type="InterPro" id="IPR025380">
    <property type="entry name" value="DUF4369"/>
</dbReference>
<dbReference type="CDD" id="cd02966">
    <property type="entry name" value="TlpA_like_family"/>
    <property type="match status" value="1"/>
</dbReference>
<feature type="chain" id="PRO_5040918609" evidence="5">
    <location>
        <begin position="22"/>
        <end position="362"/>
    </location>
</feature>
<name>A0A9X2B8M0_9SPHI</name>
<keyword evidence="2" id="KW-0201">Cytochrome c-type biogenesis</keyword>
<dbReference type="AlphaFoldDB" id="A0A9X2B8M0"/>
<dbReference type="GO" id="GO:0016209">
    <property type="term" value="F:antioxidant activity"/>
    <property type="evidence" value="ECO:0007669"/>
    <property type="project" value="InterPro"/>
</dbReference>
<evidence type="ECO:0000313" key="8">
    <source>
        <dbReference type="Proteomes" id="UP001139450"/>
    </source>
</evidence>
<comment type="caution">
    <text evidence="7">The sequence shown here is derived from an EMBL/GenBank/DDBJ whole genome shotgun (WGS) entry which is preliminary data.</text>
</comment>
<comment type="subcellular location">
    <subcellularLocation>
        <location evidence="1">Cell envelope</location>
    </subcellularLocation>
</comment>
<dbReference type="Gene3D" id="3.40.30.10">
    <property type="entry name" value="Glutaredoxin"/>
    <property type="match status" value="1"/>
</dbReference>
<evidence type="ECO:0000256" key="5">
    <source>
        <dbReference type="SAM" id="SignalP"/>
    </source>
</evidence>
<keyword evidence="8" id="KW-1185">Reference proteome</keyword>
<evidence type="ECO:0000256" key="4">
    <source>
        <dbReference type="ARBA" id="ARBA00023284"/>
    </source>
</evidence>
<organism evidence="7 8">
    <name type="scientific">Mucilaginibacter straminoryzae</name>
    <dbReference type="NCBI Taxonomy" id="2932774"/>
    <lineage>
        <taxon>Bacteria</taxon>
        <taxon>Pseudomonadati</taxon>
        <taxon>Bacteroidota</taxon>
        <taxon>Sphingobacteriia</taxon>
        <taxon>Sphingobacteriales</taxon>
        <taxon>Sphingobacteriaceae</taxon>
        <taxon>Mucilaginibacter</taxon>
    </lineage>
</organism>
<dbReference type="RefSeq" id="WP_245128681.1">
    <property type="nucleotide sequence ID" value="NZ_JALJEJ010000002.1"/>
</dbReference>
<dbReference type="GO" id="GO:0016491">
    <property type="term" value="F:oxidoreductase activity"/>
    <property type="evidence" value="ECO:0007669"/>
    <property type="project" value="InterPro"/>
</dbReference>
<keyword evidence="5" id="KW-0732">Signal</keyword>
<gene>
    <name evidence="7" type="ORF">MUY27_03940</name>
</gene>
<dbReference type="Pfam" id="PF14289">
    <property type="entry name" value="DUF4369"/>
    <property type="match status" value="1"/>
</dbReference>
<dbReference type="PANTHER" id="PTHR42852:SF6">
    <property type="entry name" value="THIOL:DISULFIDE INTERCHANGE PROTEIN DSBE"/>
    <property type="match status" value="1"/>
</dbReference>
<dbReference type="GO" id="GO:0017004">
    <property type="term" value="P:cytochrome complex assembly"/>
    <property type="evidence" value="ECO:0007669"/>
    <property type="project" value="UniProtKB-KW"/>
</dbReference>
<proteinExistence type="predicted"/>
<dbReference type="Pfam" id="PF00578">
    <property type="entry name" value="AhpC-TSA"/>
    <property type="match status" value="1"/>
</dbReference>